<gene>
    <name evidence="1" type="ORF">Goarm_002299</name>
</gene>
<protein>
    <recommendedName>
        <fullName evidence="3">DUF4283 domain-containing protein</fullName>
    </recommendedName>
</protein>
<evidence type="ECO:0008006" key="3">
    <source>
        <dbReference type="Google" id="ProtNLM"/>
    </source>
</evidence>
<name>A0A7J9K7P0_9ROSI</name>
<dbReference type="Proteomes" id="UP000593575">
    <property type="component" value="Unassembled WGS sequence"/>
</dbReference>
<proteinExistence type="predicted"/>
<sequence>MGETEMMGSIKMEVNDHVIIECPVRSFLVSQPLLLQVVAWTRLSRLTTNLYKQSFLKAIGEMIGLAIKITCKIDIGEQTRFAQMAIDINLSKPPI</sequence>
<accession>A0A7J9K7P0</accession>
<keyword evidence="2" id="KW-1185">Reference proteome</keyword>
<organism evidence="1 2">
    <name type="scientific">Gossypium armourianum</name>
    <dbReference type="NCBI Taxonomy" id="34283"/>
    <lineage>
        <taxon>Eukaryota</taxon>
        <taxon>Viridiplantae</taxon>
        <taxon>Streptophyta</taxon>
        <taxon>Embryophyta</taxon>
        <taxon>Tracheophyta</taxon>
        <taxon>Spermatophyta</taxon>
        <taxon>Magnoliopsida</taxon>
        <taxon>eudicotyledons</taxon>
        <taxon>Gunneridae</taxon>
        <taxon>Pentapetalae</taxon>
        <taxon>rosids</taxon>
        <taxon>malvids</taxon>
        <taxon>Malvales</taxon>
        <taxon>Malvaceae</taxon>
        <taxon>Malvoideae</taxon>
        <taxon>Gossypium</taxon>
    </lineage>
</organism>
<reference evidence="1 2" key="1">
    <citation type="journal article" date="2019" name="Genome Biol. Evol.">
        <title>Insights into the evolution of the New World diploid cottons (Gossypium, subgenus Houzingenia) based on genome sequencing.</title>
        <authorList>
            <person name="Grover C.E."/>
            <person name="Arick M.A. 2nd"/>
            <person name="Thrash A."/>
            <person name="Conover J.L."/>
            <person name="Sanders W.S."/>
            <person name="Peterson D.G."/>
            <person name="Frelichowski J.E."/>
            <person name="Scheffler J.A."/>
            <person name="Scheffler B.E."/>
            <person name="Wendel J.F."/>
        </authorList>
    </citation>
    <scope>NUCLEOTIDE SEQUENCE [LARGE SCALE GENOMIC DNA]</scope>
    <source>
        <strain evidence="1">6</strain>
        <tissue evidence="1">Leaf</tissue>
    </source>
</reference>
<comment type="caution">
    <text evidence="1">The sequence shown here is derived from an EMBL/GenBank/DDBJ whole genome shotgun (WGS) entry which is preliminary data.</text>
</comment>
<evidence type="ECO:0000313" key="1">
    <source>
        <dbReference type="EMBL" id="MBA0842477.1"/>
    </source>
</evidence>
<evidence type="ECO:0000313" key="2">
    <source>
        <dbReference type="Proteomes" id="UP000593575"/>
    </source>
</evidence>
<dbReference type="AlphaFoldDB" id="A0A7J9K7P0"/>
<dbReference type="EMBL" id="JABFAE010000012">
    <property type="protein sequence ID" value="MBA0842477.1"/>
    <property type="molecule type" value="Genomic_DNA"/>
</dbReference>